<feature type="chain" id="PRO_5044833984" description="Transcobalamin-like C-terminal domain-containing protein" evidence="1">
    <location>
        <begin position="21"/>
        <end position="165"/>
    </location>
</feature>
<evidence type="ECO:0000313" key="3">
    <source>
        <dbReference type="EMBL" id="KAK7478926.1"/>
    </source>
</evidence>
<name>A0ABD0JV14_9CAEN</name>
<organism evidence="3 4">
    <name type="scientific">Batillaria attramentaria</name>
    <dbReference type="NCBI Taxonomy" id="370345"/>
    <lineage>
        <taxon>Eukaryota</taxon>
        <taxon>Metazoa</taxon>
        <taxon>Spiralia</taxon>
        <taxon>Lophotrochozoa</taxon>
        <taxon>Mollusca</taxon>
        <taxon>Gastropoda</taxon>
        <taxon>Caenogastropoda</taxon>
        <taxon>Sorbeoconcha</taxon>
        <taxon>Cerithioidea</taxon>
        <taxon>Batillariidae</taxon>
        <taxon>Batillaria</taxon>
    </lineage>
</organism>
<sequence length="165" mass="18030">MSAVLGSVIVCLCLAGLAQATGSDAITLQFVNELKEPNFNFAISLYTNRAQTILELMEEAAWQDITFMYSIQYFGSVPGYMLNAVRKDLRQGGSIVPQPFVFSDVNWDQDHSYWSIKIDGTFIPVGISGYQPKHGDTVVFQLVQSSAAQAATCDPDDSSDQSSCP</sequence>
<evidence type="ECO:0000256" key="1">
    <source>
        <dbReference type="SAM" id="SignalP"/>
    </source>
</evidence>
<feature type="domain" description="Transcobalamin-like C-terminal" evidence="2">
    <location>
        <begin position="109"/>
        <end position="142"/>
    </location>
</feature>
<dbReference type="InterPro" id="IPR027954">
    <property type="entry name" value="Transcobalamin-like_C"/>
</dbReference>
<reference evidence="3 4" key="1">
    <citation type="journal article" date="2023" name="Sci. Data">
        <title>Genome assembly of the Korean intertidal mud-creeper Batillaria attramentaria.</title>
        <authorList>
            <person name="Patra A.K."/>
            <person name="Ho P.T."/>
            <person name="Jun S."/>
            <person name="Lee S.J."/>
            <person name="Kim Y."/>
            <person name="Won Y.J."/>
        </authorList>
    </citation>
    <scope>NUCLEOTIDE SEQUENCE [LARGE SCALE GENOMIC DNA]</scope>
    <source>
        <strain evidence="3">Wonlab-2016</strain>
    </source>
</reference>
<evidence type="ECO:0000313" key="4">
    <source>
        <dbReference type="Proteomes" id="UP001519460"/>
    </source>
</evidence>
<evidence type="ECO:0000259" key="2">
    <source>
        <dbReference type="Pfam" id="PF14478"/>
    </source>
</evidence>
<proteinExistence type="predicted"/>
<accession>A0ABD0JV14</accession>
<protein>
    <recommendedName>
        <fullName evidence="2">Transcobalamin-like C-terminal domain-containing protein</fullName>
    </recommendedName>
</protein>
<gene>
    <name evidence="3" type="ORF">BaRGS_00029793</name>
</gene>
<comment type="caution">
    <text evidence="3">The sequence shown here is derived from an EMBL/GenBank/DDBJ whole genome shotgun (WGS) entry which is preliminary data.</text>
</comment>
<keyword evidence="1" id="KW-0732">Signal</keyword>
<dbReference type="Pfam" id="PF14478">
    <property type="entry name" value="DUF4430"/>
    <property type="match status" value="1"/>
</dbReference>
<dbReference type="Proteomes" id="UP001519460">
    <property type="component" value="Unassembled WGS sequence"/>
</dbReference>
<keyword evidence="4" id="KW-1185">Reference proteome</keyword>
<dbReference type="Gene3D" id="2.170.130.30">
    <property type="match status" value="1"/>
</dbReference>
<feature type="signal peptide" evidence="1">
    <location>
        <begin position="1"/>
        <end position="20"/>
    </location>
</feature>
<dbReference type="AlphaFoldDB" id="A0ABD0JV14"/>
<dbReference type="EMBL" id="JACVVK020000314">
    <property type="protein sequence ID" value="KAK7478926.1"/>
    <property type="molecule type" value="Genomic_DNA"/>
</dbReference>